<dbReference type="NCBIfam" id="TIGR00358">
    <property type="entry name" value="3_prime_RNase"/>
    <property type="match status" value="1"/>
</dbReference>
<dbReference type="PANTHER" id="PTHR23355:SF9">
    <property type="entry name" value="DIS3-LIKE EXONUCLEASE 2"/>
    <property type="match status" value="1"/>
</dbReference>
<dbReference type="InterPro" id="IPR012340">
    <property type="entry name" value="NA-bd_OB-fold"/>
</dbReference>
<dbReference type="GO" id="GO:0005829">
    <property type="term" value="C:cytosol"/>
    <property type="evidence" value="ECO:0007669"/>
    <property type="project" value="UniProtKB-ARBA"/>
</dbReference>
<keyword evidence="5 8" id="KW-0378">Hydrolase</keyword>
<evidence type="ECO:0000256" key="6">
    <source>
        <dbReference type="ARBA" id="ARBA00022839"/>
    </source>
</evidence>
<accession>A0A3N0V5J3</accession>
<dbReference type="Gene3D" id="2.40.50.140">
    <property type="entry name" value="Nucleic acid-binding proteins"/>
    <property type="match status" value="2"/>
</dbReference>
<dbReference type="InterPro" id="IPR001900">
    <property type="entry name" value="RNase_II/R"/>
</dbReference>
<dbReference type="PROSITE" id="PS50126">
    <property type="entry name" value="S1"/>
    <property type="match status" value="1"/>
</dbReference>
<sequence>MASAGVPSVEAVLARLRQSPGSLDDLIGYFKLKKLPEQTALEKRLLELGRSGQVRLDRRGRLETTPLEAVPPAKPASATPAAARPTTTAKPLAAEPPTKPIPPPVSKAEAAKVGLVVDVPAVPAKPQGGMLAAAKTAAQSLSRLISGPPATAMPSLPPVAAKPAGGKLKASAAVPVPVLPKVGDELGGKVSAHRDGFGFVVVDGPGEDVFLPAREMRGLMTGDRVRVRITNVEANGRLSGEFVAMLSTAPRFVVGRLRREAGRWLVTPDNQKAQPFELSVSSADLGGAKEGQVVRAEMLSLPGSRSPMTGRITEIVGEHLAPGLEIEIALRRHDLPHEFPPEVEAEAEAFGPEVRAADIEGRVDLRKLPLMTIDGIDARDFDDAVYAEKVRGGYRLVVAIADVSAYVEPGSPLDEEATKRGTSVYFPRRVIPMLPEALSNGLCSLNPNVDRLCLVCDMKLSKDGEVSAAKFYEAVMRSQARLIYEDVATMLAEPKGELARANAKLLPHLQNLDAVFTALFAARQQRGAIDFEGQETKFEFTDDRKIARIVPVQRTRAHRLIEECMIAANIEAAKFVSGRETPALHRVHERPDPQRVQVLKDFLAGRALTLGGGEEPQAKDFAAVTEAARGRPDTGLIHMMILRTMAQARYSPEPLGHYGLALEHYAHFTSPIRRYPDLLLHRAVKHIVKRRKPKSFPYSQEQMEALGLHCSMTERRADEATRDVSSWLKCEFMSHRVGDSFDGVVSAVTAFGLFVDLSGLYIDGLVHISALGEEGYQLDPKTQRLVGRRSGHAYSLGQPLRVQVVRVNLEERKIDLVPAASAAGGSSEMVQRGRTHSPSGAGGQRAGGKGRQPQPQAPSPKSSKSRRSNNKKRR</sequence>
<feature type="compositionally biased region" description="Basic residues" evidence="9">
    <location>
        <begin position="863"/>
        <end position="874"/>
    </location>
</feature>
<dbReference type="AlphaFoldDB" id="A0A3N0V5J3"/>
<keyword evidence="6 8" id="KW-0269">Exonuclease</keyword>
<dbReference type="GO" id="GO:0008859">
    <property type="term" value="F:exoribonuclease II activity"/>
    <property type="evidence" value="ECO:0007669"/>
    <property type="project" value="UniProtKB-UniRule"/>
</dbReference>
<feature type="domain" description="S1 motif" evidence="10">
    <location>
        <begin position="738"/>
        <end position="819"/>
    </location>
</feature>
<keyword evidence="7 8" id="KW-0694">RNA-binding</keyword>
<dbReference type="InterPro" id="IPR022966">
    <property type="entry name" value="RNase_II/R_CS"/>
</dbReference>
<feature type="compositionally biased region" description="Low complexity" evidence="9">
    <location>
        <begin position="75"/>
        <end position="96"/>
    </location>
</feature>
<feature type="region of interest" description="Disordered" evidence="9">
    <location>
        <begin position="821"/>
        <end position="874"/>
    </location>
</feature>
<evidence type="ECO:0000256" key="9">
    <source>
        <dbReference type="SAM" id="MobiDB-lite"/>
    </source>
</evidence>
<dbReference type="InterPro" id="IPR013223">
    <property type="entry name" value="RNase_B_OB_dom"/>
</dbReference>
<dbReference type="PROSITE" id="PS01175">
    <property type="entry name" value="RIBONUCLEASE_II"/>
    <property type="match status" value="1"/>
</dbReference>
<dbReference type="InterPro" id="IPR040476">
    <property type="entry name" value="CSD2"/>
</dbReference>
<dbReference type="EMBL" id="RJVO01000007">
    <property type="protein sequence ID" value="ROH87862.1"/>
    <property type="molecule type" value="Genomic_DNA"/>
</dbReference>
<feature type="compositionally biased region" description="Low complexity" evidence="9">
    <location>
        <begin position="851"/>
        <end position="862"/>
    </location>
</feature>
<dbReference type="Pfam" id="PF17876">
    <property type="entry name" value="CSD2"/>
    <property type="match status" value="1"/>
</dbReference>
<feature type="compositionally biased region" description="Gly residues" evidence="9">
    <location>
        <begin position="840"/>
        <end position="850"/>
    </location>
</feature>
<dbReference type="Pfam" id="PF08206">
    <property type="entry name" value="OB_RNB"/>
    <property type="match status" value="1"/>
</dbReference>
<dbReference type="EC" id="3.1.13.1" evidence="8"/>
<feature type="region of interest" description="Disordered" evidence="9">
    <location>
        <begin position="59"/>
        <end position="104"/>
    </location>
</feature>
<comment type="caution">
    <text evidence="11">The sequence shown here is derived from an EMBL/GenBank/DDBJ whole genome shotgun (WGS) entry which is preliminary data.</text>
</comment>
<name>A0A3N0V5J3_9GAMM</name>
<dbReference type="SUPFAM" id="SSF50249">
    <property type="entry name" value="Nucleic acid-binding proteins"/>
    <property type="match status" value="4"/>
</dbReference>
<comment type="subcellular location">
    <subcellularLocation>
        <location evidence="2 8">Cytoplasm</location>
    </subcellularLocation>
</comment>
<evidence type="ECO:0000259" key="10">
    <source>
        <dbReference type="PROSITE" id="PS50126"/>
    </source>
</evidence>
<evidence type="ECO:0000256" key="3">
    <source>
        <dbReference type="ARBA" id="ARBA00022490"/>
    </source>
</evidence>
<gene>
    <name evidence="8 11" type="primary">rnr</name>
    <name evidence="11" type="ORF">ED208_14220</name>
</gene>
<dbReference type="Proteomes" id="UP000282106">
    <property type="component" value="Unassembled WGS sequence"/>
</dbReference>
<dbReference type="NCBIfam" id="TIGR02063">
    <property type="entry name" value="RNase_R"/>
    <property type="match status" value="1"/>
</dbReference>
<dbReference type="InterPro" id="IPR011805">
    <property type="entry name" value="RNase_R"/>
</dbReference>
<dbReference type="SMART" id="SM00357">
    <property type="entry name" value="CSP"/>
    <property type="match status" value="1"/>
</dbReference>
<evidence type="ECO:0000256" key="5">
    <source>
        <dbReference type="ARBA" id="ARBA00022801"/>
    </source>
</evidence>
<keyword evidence="4 8" id="KW-0540">Nuclease</keyword>
<dbReference type="HAMAP" id="MF_01895">
    <property type="entry name" value="RNase_R"/>
    <property type="match status" value="1"/>
</dbReference>
<dbReference type="CDD" id="cd04471">
    <property type="entry name" value="S1_RNase_R"/>
    <property type="match status" value="1"/>
</dbReference>
<organism evidence="11 12">
    <name type="scientific">Stagnimonas aquatica</name>
    <dbReference type="NCBI Taxonomy" id="2689987"/>
    <lineage>
        <taxon>Bacteria</taxon>
        <taxon>Pseudomonadati</taxon>
        <taxon>Pseudomonadota</taxon>
        <taxon>Gammaproteobacteria</taxon>
        <taxon>Nevskiales</taxon>
        <taxon>Nevskiaceae</taxon>
        <taxon>Stagnimonas</taxon>
    </lineage>
</organism>
<dbReference type="InterPro" id="IPR004476">
    <property type="entry name" value="RNase_II/RNase_R"/>
</dbReference>
<evidence type="ECO:0000256" key="4">
    <source>
        <dbReference type="ARBA" id="ARBA00022722"/>
    </source>
</evidence>
<dbReference type="InterPro" id="IPR011129">
    <property type="entry name" value="CSD"/>
</dbReference>
<evidence type="ECO:0000256" key="1">
    <source>
        <dbReference type="ARBA" id="ARBA00001849"/>
    </source>
</evidence>
<comment type="function">
    <text evidence="8">3'-5' exoribonuclease that releases 5'-nucleoside monophosphates and is involved in maturation of structured RNAs.</text>
</comment>
<keyword evidence="12" id="KW-1185">Reference proteome</keyword>
<dbReference type="GO" id="GO:0003723">
    <property type="term" value="F:RNA binding"/>
    <property type="evidence" value="ECO:0007669"/>
    <property type="project" value="UniProtKB-UniRule"/>
</dbReference>
<dbReference type="InterPro" id="IPR050180">
    <property type="entry name" value="RNR_Ribonuclease"/>
</dbReference>
<dbReference type="SMART" id="SM00316">
    <property type="entry name" value="S1"/>
    <property type="match status" value="2"/>
</dbReference>
<dbReference type="InterPro" id="IPR003029">
    <property type="entry name" value="S1_domain"/>
</dbReference>
<evidence type="ECO:0000256" key="8">
    <source>
        <dbReference type="HAMAP-Rule" id="MF_01895"/>
    </source>
</evidence>
<evidence type="ECO:0000256" key="2">
    <source>
        <dbReference type="ARBA" id="ARBA00004496"/>
    </source>
</evidence>
<dbReference type="FunCoup" id="A0A3N0V5J3">
    <property type="interactions" value="525"/>
</dbReference>
<dbReference type="PANTHER" id="PTHR23355">
    <property type="entry name" value="RIBONUCLEASE"/>
    <property type="match status" value="1"/>
</dbReference>
<proteinExistence type="inferred from homology"/>
<evidence type="ECO:0000313" key="11">
    <source>
        <dbReference type="EMBL" id="ROH87862.1"/>
    </source>
</evidence>
<reference evidence="11 12" key="1">
    <citation type="submission" date="2018-10" db="EMBL/GenBank/DDBJ databases">
        <authorList>
            <person name="Chen W.-M."/>
        </authorList>
    </citation>
    <scope>NUCLEOTIDE SEQUENCE [LARGE SCALE GENOMIC DNA]</scope>
    <source>
        <strain evidence="11 12">THS-13</strain>
    </source>
</reference>
<comment type="catalytic activity">
    <reaction evidence="1 8">
        <text>Exonucleolytic cleavage in the 3'- to 5'-direction to yield nucleoside 5'-phosphates.</text>
        <dbReference type="EC" id="3.1.13.1"/>
    </reaction>
</comment>
<keyword evidence="3 8" id="KW-0963">Cytoplasm</keyword>
<protein>
    <recommendedName>
        <fullName evidence="8">Ribonuclease R</fullName>
        <shortName evidence="8">RNase R</shortName>
        <ecNumber evidence="8">3.1.13.1</ecNumber>
    </recommendedName>
</protein>
<evidence type="ECO:0000313" key="12">
    <source>
        <dbReference type="Proteomes" id="UP000282106"/>
    </source>
</evidence>
<evidence type="ECO:0000256" key="7">
    <source>
        <dbReference type="ARBA" id="ARBA00022884"/>
    </source>
</evidence>
<dbReference type="GO" id="GO:0006402">
    <property type="term" value="P:mRNA catabolic process"/>
    <property type="evidence" value="ECO:0007669"/>
    <property type="project" value="TreeGrafter"/>
</dbReference>
<dbReference type="SMART" id="SM00955">
    <property type="entry name" value="RNB"/>
    <property type="match status" value="1"/>
</dbReference>
<dbReference type="InParanoid" id="A0A3N0V5J3"/>
<dbReference type="Pfam" id="PF00773">
    <property type="entry name" value="RNB"/>
    <property type="match status" value="1"/>
</dbReference>
<comment type="similarity">
    <text evidence="8">Belongs to the RNR ribonuclease family. RNase R subfamily.</text>
</comment>
<dbReference type="Pfam" id="PF00575">
    <property type="entry name" value="S1"/>
    <property type="match status" value="1"/>
</dbReference>